<dbReference type="GeneID" id="6751311"/>
<organism evidence="1 2">
    <name type="scientific">Trichoplax adhaerens</name>
    <name type="common">Trichoplax reptans</name>
    <dbReference type="NCBI Taxonomy" id="10228"/>
    <lineage>
        <taxon>Eukaryota</taxon>
        <taxon>Metazoa</taxon>
        <taxon>Placozoa</taxon>
        <taxon>Uniplacotomia</taxon>
        <taxon>Trichoplacea</taxon>
        <taxon>Trichoplacidae</taxon>
        <taxon>Trichoplax</taxon>
    </lineage>
</organism>
<gene>
    <name evidence="1" type="ORF">TRIADDRAFT_53709</name>
</gene>
<dbReference type="OrthoDB" id="10022724at2759"/>
<dbReference type="PhylomeDB" id="B3RPY2"/>
<keyword evidence="2" id="KW-1185">Reference proteome</keyword>
<dbReference type="RefSeq" id="XP_002109556.1">
    <property type="nucleotide sequence ID" value="XM_002109520.1"/>
</dbReference>
<dbReference type="CTD" id="6751311"/>
<dbReference type="AlphaFoldDB" id="B3RPY2"/>
<dbReference type="InParanoid" id="B3RPY2"/>
<dbReference type="Proteomes" id="UP000009022">
    <property type="component" value="Unassembled WGS sequence"/>
</dbReference>
<name>B3RPY2_TRIAD</name>
<dbReference type="EMBL" id="DS985242">
    <property type="protein sequence ID" value="EDV27722.1"/>
    <property type="molecule type" value="Genomic_DNA"/>
</dbReference>
<accession>B3RPY2</accession>
<dbReference type="InterPro" id="IPR027846">
    <property type="entry name" value="Cybc1"/>
</dbReference>
<protein>
    <submittedName>
        <fullName evidence="1">Uncharacterized protein</fullName>
    </submittedName>
</protein>
<sequence length="100" mass="11731">MDGIILYRTIWIIHQLLQLRWIILEINLYDYFCDNCTNVLRLLGVIANISEIQEVTVEHDNVRYFGMSHQVMLHFSPGYSLPLTNNSTFGDCRLRVINSK</sequence>
<evidence type="ECO:0000313" key="1">
    <source>
        <dbReference type="EMBL" id="EDV27722.1"/>
    </source>
</evidence>
<dbReference type="HOGENOM" id="CLU_2309564_0_0_1"/>
<proteinExistence type="predicted"/>
<evidence type="ECO:0000313" key="2">
    <source>
        <dbReference type="Proteomes" id="UP000009022"/>
    </source>
</evidence>
<dbReference type="KEGG" id="tad:TRIADDRAFT_53709"/>
<reference evidence="1 2" key="1">
    <citation type="journal article" date="2008" name="Nature">
        <title>The Trichoplax genome and the nature of placozoans.</title>
        <authorList>
            <person name="Srivastava M."/>
            <person name="Begovic E."/>
            <person name="Chapman J."/>
            <person name="Putnam N.H."/>
            <person name="Hellsten U."/>
            <person name="Kawashima T."/>
            <person name="Kuo A."/>
            <person name="Mitros T."/>
            <person name="Salamov A."/>
            <person name="Carpenter M.L."/>
            <person name="Signorovitch A.Y."/>
            <person name="Moreno M.A."/>
            <person name="Kamm K."/>
            <person name="Grimwood J."/>
            <person name="Schmutz J."/>
            <person name="Shapiro H."/>
            <person name="Grigoriev I.V."/>
            <person name="Buss L.W."/>
            <person name="Schierwater B."/>
            <person name="Dellaporta S.L."/>
            <person name="Rokhsar D.S."/>
        </authorList>
    </citation>
    <scope>NUCLEOTIDE SEQUENCE [LARGE SCALE GENOMIC DNA]</scope>
    <source>
        <strain evidence="1 2">Grell-BS-1999</strain>
    </source>
</reference>
<dbReference type="Pfam" id="PF15169">
    <property type="entry name" value="Cybc1_Eros"/>
    <property type="match status" value="1"/>
</dbReference>